<keyword evidence="4" id="KW-0799">Topoisomerase</keyword>
<evidence type="ECO:0000313" key="11">
    <source>
        <dbReference type="Proteomes" id="UP000541426"/>
    </source>
</evidence>
<dbReference type="EC" id="5.6.2.1" evidence="3"/>
<comment type="caution">
    <text evidence="10">The sequence shown here is derived from an EMBL/GenBank/DDBJ whole genome shotgun (WGS) entry which is preliminary data.</text>
</comment>
<dbReference type="AlphaFoldDB" id="A0A7W6DNQ7"/>
<comment type="similarity">
    <text evidence="2">Belongs to the type IB topoisomerase family.</text>
</comment>
<keyword evidence="11" id="KW-1185">Reference proteome</keyword>
<evidence type="ECO:0000259" key="9">
    <source>
        <dbReference type="Pfam" id="PF21338"/>
    </source>
</evidence>
<dbReference type="GO" id="GO:0003677">
    <property type="term" value="F:DNA binding"/>
    <property type="evidence" value="ECO:0007669"/>
    <property type="project" value="UniProtKB-KW"/>
</dbReference>
<evidence type="ECO:0000256" key="3">
    <source>
        <dbReference type="ARBA" id="ARBA00012891"/>
    </source>
</evidence>
<dbReference type="Gene3D" id="3.30.66.10">
    <property type="entry name" value="DNA topoisomerase I domain"/>
    <property type="match status" value="1"/>
</dbReference>
<dbReference type="PROSITE" id="PS52038">
    <property type="entry name" value="TOPO_IB_2"/>
    <property type="match status" value="1"/>
</dbReference>
<dbReference type="GO" id="GO:0003917">
    <property type="term" value="F:DNA topoisomerase type I (single strand cut, ATP-independent) activity"/>
    <property type="evidence" value="ECO:0007669"/>
    <property type="project" value="UniProtKB-EC"/>
</dbReference>
<dbReference type="Gene3D" id="3.90.15.10">
    <property type="entry name" value="Topoisomerase I, Chain A, domain 3"/>
    <property type="match status" value="1"/>
</dbReference>
<dbReference type="Pfam" id="PF01028">
    <property type="entry name" value="Topoisom_I"/>
    <property type="match status" value="1"/>
</dbReference>
<organism evidence="10 11">
    <name type="scientific">Sagittula marina</name>
    <dbReference type="NCBI Taxonomy" id="943940"/>
    <lineage>
        <taxon>Bacteria</taxon>
        <taxon>Pseudomonadati</taxon>
        <taxon>Pseudomonadota</taxon>
        <taxon>Alphaproteobacteria</taxon>
        <taxon>Rhodobacterales</taxon>
        <taxon>Roseobacteraceae</taxon>
        <taxon>Sagittula</taxon>
    </lineage>
</organism>
<dbReference type="PRINTS" id="PR00416">
    <property type="entry name" value="EUTPISMRASEI"/>
</dbReference>
<evidence type="ECO:0000256" key="1">
    <source>
        <dbReference type="ARBA" id="ARBA00000213"/>
    </source>
</evidence>
<dbReference type="InterPro" id="IPR014711">
    <property type="entry name" value="TopoI_cat_a-hlx-sub_euk"/>
</dbReference>
<feature type="region of interest" description="Disordered" evidence="7">
    <location>
        <begin position="1"/>
        <end position="22"/>
    </location>
</feature>
<dbReference type="InterPro" id="IPR035447">
    <property type="entry name" value="DNA_topo_I_N_sf"/>
</dbReference>
<dbReference type="InterPro" id="IPR001631">
    <property type="entry name" value="TopoI"/>
</dbReference>
<proteinExistence type="inferred from homology"/>
<dbReference type="RefSeq" id="WP_183965972.1">
    <property type="nucleotide sequence ID" value="NZ_BAABBZ010000007.1"/>
</dbReference>
<dbReference type="InterPro" id="IPR049331">
    <property type="entry name" value="Top1B_N_bact"/>
</dbReference>
<dbReference type="SUPFAM" id="SSF55869">
    <property type="entry name" value="DNA topoisomerase I domain"/>
    <property type="match status" value="1"/>
</dbReference>
<dbReference type="EMBL" id="JACIEJ010000005">
    <property type="protein sequence ID" value="MBB3985959.1"/>
    <property type="molecule type" value="Genomic_DNA"/>
</dbReference>
<feature type="domain" description="DNA topoisomerase I catalytic core eukaryotic-type" evidence="8">
    <location>
        <begin position="85"/>
        <end position="255"/>
    </location>
</feature>
<evidence type="ECO:0000256" key="5">
    <source>
        <dbReference type="ARBA" id="ARBA00023125"/>
    </source>
</evidence>
<dbReference type="GO" id="GO:0006265">
    <property type="term" value="P:DNA topological change"/>
    <property type="evidence" value="ECO:0007669"/>
    <property type="project" value="InterPro"/>
</dbReference>
<dbReference type="InterPro" id="IPR011010">
    <property type="entry name" value="DNA_brk_join_enz"/>
</dbReference>
<name>A0A7W6DNQ7_9RHOB</name>
<dbReference type="Pfam" id="PF21338">
    <property type="entry name" value="Top1B_N_bact"/>
    <property type="match status" value="1"/>
</dbReference>
<reference evidence="10 11" key="1">
    <citation type="submission" date="2020-08" db="EMBL/GenBank/DDBJ databases">
        <title>Genomic Encyclopedia of Type Strains, Phase IV (KMG-IV): sequencing the most valuable type-strain genomes for metagenomic binning, comparative biology and taxonomic classification.</title>
        <authorList>
            <person name="Goeker M."/>
        </authorList>
    </citation>
    <scope>NUCLEOTIDE SEQUENCE [LARGE SCALE GENOMIC DNA]</scope>
    <source>
        <strain evidence="10 11">DSM 102235</strain>
    </source>
</reference>
<evidence type="ECO:0000259" key="8">
    <source>
        <dbReference type="Pfam" id="PF01028"/>
    </source>
</evidence>
<comment type="catalytic activity">
    <reaction evidence="1">
        <text>ATP-independent breakage of single-stranded DNA, followed by passage and rejoining.</text>
        <dbReference type="EC" id="5.6.2.1"/>
    </reaction>
</comment>
<gene>
    <name evidence="10" type="ORF">GGQ68_002297</name>
</gene>
<keyword evidence="6 10" id="KW-0413">Isomerase</keyword>
<dbReference type="InterPro" id="IPR013500">
    <property type="entry name" value="TopoI_cat_euk"/>
</dbReference>
<evidence type="ECO:0000256" key="7">
    <source>
        <dbReference type="SAM" id="MobiDB-lite"/>
    </source>
</evidence>
<accession>A0A7W6DNQ7</accession>
<dbReference type="Gene3D" id="1.10.132.120">
    <property type="match status" value="1"/>
</dbReference>
<evidence type="ECO:0000313" key="10">
    <source>
        <dbReference type="EMBL" id="MBB3985959.1"/>
    </source>
</evidence>
<sequence length="318" mass="35730">MSHSLTYYPDSKPGIRRQRRGRGFSYLAPDGTRIEATKERRRIEALAVPPAYEDVWICPLPQGHLQATGRDARERKQYRYHPDWRVWRDAQKYDQLAAFGEALPALRRRIRNSLREGEAGDHAFAIAAILALLDRASLRVGHTDYARDNKTYGATTLRQKHLKLDGNKIRLAYTAKGGKKVDKTLNDHTLNRILTRLGDIPGPELVTWLDGDTPRAVTSEEVNAYLCDAMGEDVTAKTFRTWNGSTAALEAAEASETPTIKAMTEAAAARLHNTPAIARKSYIHPDVIALSERPVDLAQAPDIRGLRRSEARLLYLLR</sequence>
<evidence type="ECO:0000256" key="6">
    <source>
        <dbReference type="ARBA" id="ARBA00023235"/>
    </source>
</evidence>
<feature type="domain" description="DNA topoisomerase IB N-terminal" evidence="9">
    <location>
        <begin position="23"/>
        <end position="71"/>
    </location>
</feature>
<evidence type="ECO:0000256" key="4">
    <source>
        <dbReference type="ARBA" id="ARBA00023029"/>
    </source>
</evidence>
<keyword evidence="5" id="KW-0238">DNA-binding</keyword>
<dbReference type="SUPFAM" id="SSF56349">
    <property type="entry name" value="DNA breaking-rejoining enzymes"/>
    <property type="match status" value="1"/>
</dbReference>
<evidence type="ECO:0000256" key="2">
    <source>
        <dbReference type="ARBA" id="ARBA00006645"/>
    </source>
</evidence>
<protein>
    <recommendedName>
        <fullName evidence="3">DNA topoisomerase</fullName>
        <ecNumber evidence="3">5.6.2.1</ecNumber>
    </recommendedName>
</protein>
<dbReference type="Proteomes" id="UP000541426">
    <property type="component" value="Unassembled WGS sequence"/>
</dbReference>